<dbReference type="RefSeq" id="WP_066076270.1">
    <property type="nucleotide sequence ID" value="NZ_FRDK01000011.1"/>
</dbReference>
<accession>A0A167ZLX0</accession>
<evidence type="ECO:0000313" key="2">
    <source>
        <dbReference type="Proteomes" id="UP000077164"/>
    </source>
</evidence>
<name>A0A167ZLX0_9FLAO</name>
<dbReference type="OrthoDB" id="9153118at2"/>
<dbReference type="Pfam" id="PF04245">
    <property type="entry name" value="NA37"/>
    <property type="match status" value="1"/>
</dbReference>
<evidence type="ECO:0008006" key="3">
    <source>
        <dbReference type="Google" id="ProtNLM"/>
    </source>
</evidence>
<organism evidence="1 2">
    <name type="scientific">Flavobacterium fryxellicola</name>
    <dbReference type="NCBI Taxonomy" id="249352"/>
    <lineage>
        <taxon>Bacteria</taxon>
        <taxon>Pseudomonadati</taxon>
        <taxon>Bacteroidota</taxon>
        <taxon>Flavobacteriia</taxon>
        <taxon>Flavobacteriales</taxon>
        <taxon>Flavobacteriaceae</taxon>
        <taxon>Flavobacterium</taxon>
    </lineage>
</organism>
<comment type="caution">
    <text evidence="1">The sequence shown here is derived from an EMBL/GenBank/DDBJ whole genome shotgun (WGS) entry which is preliminary data.</text>
</comment>
<protein>
    <recommendedName>
        <fullName evidence="3">Nucleoid-associated protein NdpA</fullName>
    </recommendedName>
</protein>
<dbReference type="Proteomes" id="UP000077164">
    <property type="component" value="Unassembled WGS sequence"/>
</dbReference>
<evidence type="ECO:0000313" key="1">
    <source>
        <dbReference type="EMBL" id="OAB30591.1"/>
    </source>
</evidence>
<dbReference type="InterPro" id="IPR007358">
    <property type="entry name" value="Nucleoid_associated_NdpA"/>
</dbReference>
<keyword evidence="2" id="KW-1185">Reference proteome</keyword>
<reference evidence="1 2" key="1">
    <citation type="submission" date="2016-03" db="EMBL/GenBank/DDBJ databases">
        <title>Draft genome sequence of Flavobacterium fryxellicola DSM 16209.</title>
        <authorList>
            <person name="Shin S.-K."/>
            <person name="Yi H."/>
        </authorList>
    </citation>
    <scope>NUCLEOTIDE SEQUENCE [LARGE SCALE GENOMIC DNA]</scope>
    <source>
        <strain evidence="1 2">DSM 16209</strain>
    </source>
</reference>
<gene>
    <name evidence="1" type="ORF">FBFR_01985</name>
</gene>
<sequence length="346" mass="40253">MIDFTGVKLQSIVTHFVGNKLRDERIKVSSGEVNIVEGDTEKYLLKYFLSSFQDNEKFNFSNPTELSLNAVYTLISRIFSNTDSFYDNTVEISKHLYESSTHPKVNAGEFTICLFENIFLDGIETTAIGLFKTEVKDVFLKFDPTKDNYTIKYENGVNIGKLDKGCIIFDVKVESGYTVCIVDSNKSNDTQYWKDDFLSIRPSADNYHFTKNFLSITKDFVTKQLSEEFEVSKADKIDLLNRSVDYFKNNEKFDKQEFEKKVFEDDSLIASFQNFDKTFRKDNEIAPSENFEISDKAVKKQARVFKSVLKLDKNFHIYIHGDKKLIENGTDETGRKFYKIYYEEEK</sequence>
<dbReference type="STRING" id="249352.SAMN05444395_11171"/>
<dbReference type="AlphaFoldDB" id="A0A167ZLX0"/>
<dbReference type="GO" id="GO:0009295">
    <property type="term" value="C:nucleoid"/>
    <property type="evidence" value="ECO:0007669"/>
    <property type="project" value="InterPro"/>
</dbReference>
<dbReference type="EMBL" id="LVJE01000003">
    <property type="protein sequence ID" value="OAB30591.1"/>
    <property type="molecule type" value="Genomic_DNA"/>
</dbReference>
<proteinExistence type="predicted"/>